<proteinExistence type="predicted"/>
<keyword evidence="3" id="KW-1185">Reference proteome</keyword>
<evidence type="ECO:0000313" key="2">
    <source>
        <dbReference type="EMBL" id="UYV78337.1"/>
    </source>
</evidence>
<protein>
    <submittedName>
        <fullName evidence="2">Uncharacterized protein</fullName>
    </submittedName>
</protein>
<dbReference type="EMBL" id="CP092878">
    <property type="protein sequence ID" value="UYV78337.1"/>
    <property type="molecule type" value="Genomic_DNA"/>
</dbReference>
<dbReference type="Proteomes" id="UP001235939">
    <property type="component" value="Chromosome 16"/>
</dbReference>
<accession>A0ABY6LD36</accession>
<sequence>MKSVPKGATCGSKGSEAADSPLSIGVSNTAYRLRLGCRLTIGVSNTDFSLGSPLSIGVSNTM</sequence>
<name>A0ABY6LD36_9ARAC</name>
<organism evidence="2 3">
    <name type="scientific">Cordylochernes scorpioides</name>
    <dbReference type="NCBI Taxonomy" id="51811"/>
    <lineage>
        <taxon>Eukaryota</taxon>
        <taxon>Metazoa</taxon>
        <taxon>Ecdysozoa</taxon>
        <taxon>Arthropoda</taxon>
        <taxon>Chelicerata</taxon>
        <taxon>Arachnida</taxon>
        <taxon>Pseudoscorpiones</taxon>
        <taxon>Cheliferoidea</taxon>
        <taxon>Chernetidae</taxon>
        <taxon>Cordylochernes</taxon>
    </lineage>
</organism>
<evidence type="ECO:0000313" key="3">
    <source>
        <dbReference type="Proteomes" id="UP001235939"/>
    </source>
</evidence>
<reference evidence="2 3" key="1">
    <citation type="submission" date="2022-01" db="EMBL/GenBank/DDBJ databases">
        <title>A chromosomal length assembly of Cordylochernes scorpioides.</title>
        <authorList>
            <person name="Zeh D."/>
            <person name="Zeh J."/>
        </authorList>
    </citation>
    <scope>NUCLEOTIDE SEQUENCE [LARGE SCALE GENOMIC DNA]</scope>
    <source>
        <strain evidence="2">IN4F17</strain>
        <tissue evidence="2">Whole Body</tissue>
    </source>
</reference>
<feature type="region of interest" description="Disordered" evidence="1">
    <location>
        <begin position="1"/>
        <end position="22"/>
    </location>
</feature>
<gene>
    <name evidence="2" type="ORF">LAZ67_16001012</name>
</gene>
<evidence type="ECO:0000256" key="1">
    <source>
        <dbReference type="SAM" id="MobiDB-lite"/>
    </source>
</evidence>